<dbReference type="AlphaFoldDB" id="A0A2T5M0V1"/>
<dbReference type="Proteomes" id="UP000244073">
    <property type="component" value="Unassembled WGS sequence"/>
</dbReference>
<dbReference type="GO" id="GO:0006606">
    <property type="term" value="P:protein import into nucleus"/>
    <property type="evidence" value="ECO:0007669"/>
    <property type="project" value="TreeGrafter"/>
</dbReference>
<comment type="function">
    <text evidence="9">Functions as a component of the nuclear pore complex (NPC).</text>
</comment>
<evidence type="ECO:0000256" key="1">
    <source>
        <dbReference type="ARBA" id="ARBA00004567"/>
    </source>
</evidence>
<keyword evidence="3 9" id="KW-0813">Transport</keyword>
<dbReference type="VEuPathDB" id="FungiDB:P175DRAFT_0531710"/>
<dbReference type="GO" id="GO:0006406">
    <property type="term" value="P:mRNA export from nucleus"/>
    <property type="evidence" value="ECO:0007669"/>
    <property type="project" value="TreeGrafter"/>
</dbReference>
<dbReference type="GO" id="GO:0045893">
    <property type="term" value="P:positive regulation of DNA-templated transcription"/>
    <property type="evidence" value="ECO:0007669"/>
    <property type="project" value="TreeGrafter"/>
</dbReference>
<feature type="compositionally biased region" description="Polar residues" evidence="10">
    <location>
        <begin position="65"/>
        <end position="81"/>
    </location>
</feature>
<name>A0A2T5M0V1_9EURO</name>
<gene>
    <name evidence="11" type="ORF">P175DRAFT_0531710</name>
</gene>
<feature type="compositionally biased region" description="Basic and acidic residues" evidence="10">
    <location>
        <begin position="138"/>
        <end position="148"/>
    </location>
</feature>
<feature type="compositionally biased region" description="Low complexity" evidence="10">
    <location>
        <begin position="45"/>
        <end position="60"/>
    </location>
</feature>
<evidence type="ECO:0000256" key="6">
    <source>
        <dbReference type="ARBA" id="ARBA00023010"/>
    </source>
</evidence>
<keyword evidence="6 9" id="KW-0811">Translocation</keyword>
<feature type="region of interest" description="Disordered" evidence="10">
    <location>
        <begin position="1"/>
        <end position="102"/>
    </location>
</feature>
<proteinExistence type="inferred from homology"/>
<dbReference type="GO" id="GO:0031080">
    <property type="term" value="C:nuclear pore outer ring"/>
    <property type="evidence" value="ECO:0007669"/>
    <property type="project" value="TreeGrafter"/>
</dbReference>
<reference evidence="11 12" key="1">
    <citation type="journal article" date="2018" name="Proc. Natl. Acad. Sci. U.S.A.">
        <title>Linking secondary metabolites to gene clusters through genome sequencing of six diverse Aspergillus species.</title>
        <authorList>
            <person name="Kaerboelling I."/>
            <person name="Vesth T.C."/>
            <person name="Frisvad J.C."/>
            <person name="Nybo J.L."/>
            <person name="Theobald S."/>
            <person name="Kuo A."/>
            <person name="Bowyer P."/>
            <person name="Matsuda Y."/>
            <person name="Mondo S."/>
            <person name="Lyhne E.K."/>
            <person name="Kogle M.E."/>
            <person name="Clum A."/>
            <person name="Lipzen A."/>
            <person name="Salamov A."/>
            <person name="Ngan C.Y."/>
            <person name="Daum C."/>
            <person name="Chiniquy J."/>
            <person name="Barry K."/>
            <person name="LaButti K."/>
            <person name="Haridas S."/>
            <person name="Simmons B.A."/>
            <person name="Magnuson J.K."/>
            <person name="Mortensen U.H."/>
            <person name="Larsen T.O."/>
            <person name="Grigoriev I.V."/>
            <person name="Baker S.E."/>
            <person name="Andersen M.R."/>
        </authorList>
    </citation>
    <scope>NUCLEOTIDE SEQUENCE [LARGE SCALE GENOMIC DNA]</scope>
    <source>
        <strain evidence="11 12">IBT 24754</strain>
    </source>
</reference>
<dbReference type="GO" id="GO:0017056">
    <property type="term" value="F:structural constituent of nuclear pore"/>
    <property type="evidence" value="ECO:0007669"/>
    <property type="project" value="TreeGrafter"/>
</dbReference>
<keyword evidence="7 9" id="KW-0906">Nuclear pore complex</keyword>
<dbReference type="PANTHER" id="PTHR13373">
    <property type="entry name" value="FROUNT PROTEIN-RELATED"/>
    <property type="match status" value="1"/>
</dbReference>
<evidence type="ECO:0000256" key="4">
    <source>
        <dbReference type="ARBA" id="ARBA00022816"/>
    </source>
</evidence>
<feature type="compositionally biased region" description="Acidic residues" evidence="10">
    <location>
        <begin position="149"/>
        <end position="159"/>
    </location>
</feature>
<comment type="subcellular location">
    <subcellularLocation>
        <location evidence="1 9">Nucleus</location>
        <location evidence="1 9">Nuclear pore complex</location>
    </subcellularLocation>
</comment>
<dbReference type="Pfam" id="PF07575">
    <property type="entry name" value="Nucleopor_Nup85"/>
    <property type="match status" value="1"/>
</dbReference>
<dbReference type="InterPro" id="IPR011502">
    <property type="entry name" value="Nucleoporin_Nup85"/>
</dbReference>
<feature type="compositionally biased region" description="Low complexity" evidence="10">
    <location>
        <begin position="25"/>
        <end position="35"/>
    </location>
</feature>
<organism evidence="11 12">
    <name type="scientific">Aspergillus ochraceoroseus IBT 24754</name>
    <dbReference type="NCBI Taxonomy" id="1392256"/>
    <lineage>
        <taxon>Eukaryota</taxon>
        <taxon>Fungi</taxon>
        <taxon>Dikarya</taxon>
        <taxon>Ascomycota</taxon>
        <taxon>Pezizomycotina</taxon>
        <taxon>Eurotiomycetes</taxon>
        <taxon>Eurotiomycetidae</taxon>
        <taxon>Eurotiales</taxon>
        <taxon>Aspergillaceae</taxon>
        <taxon>Aspergillus</taxon>
        <taxon>Aspergillus subgen. Nidulantes</taxon>
    </lineage>
</organism>
<evidence type="ECO:0000313" key="12">
    <source>
        <dbReference type="Proteomes" id="UP000244073"/>
    </source>
</evidence>
<dbReference type="EMBL" id="MSFN02000003">
    <property type="protein sequence ID" value="PTU22161.1"/>
    <property type="molecule type" value="Genomic_DNA"/>
</dbReference>
<comment type="caution">
    <text evidence="11">The sequence shown here is derived from an EMBL/GenBank/DDBJ whole genome shotgun (WGS) entry which is preliminary data.</text>
</comment>
<dbReference type="GeneID" id="63816778"/>
<sequence>MSFKFPSDTSPSTPGKPRGLFHNGSAAAPPSASHSFTPQGPPPSTIYGSSQMSSGSHGNSPKPFFSQSEMMNDSIFGSSIASPDFAPSRAKKTAATHPFAASQSLFSVTNGNGFGGSANWGESTGLGSSQIEEELDHNDEKEKEKERVEEEEEEEEEEVDLPRQGLVNNTNAGRGPGFLDTQFFNPGFAPSMPAQRKPIYSNPGNAKRPKLDERWANQSPLRKAKLLPKKASNIPSIVRNFVSRGQQAPVVVEESNDIIVKTEDEICRMYDEARQVEYGDVEFQTALSGVCSRLSKAWQFSTESHGAFQSGTGIGPHENAPNVVKASFLGSLLLQLHHPPVSTAKFGGFGPSFGLSAPRALMLAGPRFGPADPIPKVLLDWLDANKAPQTPDIRALAQVEPNPTASPNFWELINTAVLRGHLAETAKTLRSADFNYARSALEDGLPQTGYRGAQLQNIQRCINKALQILESCPSVRDDDWDVRGAEWALYRKRVISAVTDLEEFAEGDEQPNPEPPAAAAAMGNRFQAVNFGLGPTNVTQDTSFTQSARMAESRVPWTIYQSLRTLYRILLGDPSAIMNQAQSWIEATIGLTVWWDGEDDNEEEEAAASKNHFLRSRTPRSMAATRAEAPYLRRLDLAFSSATTTGGADETGFRINSLSGLEVGLASVFEGNVEGVLELLQTWSLCVASAVAEVASAGGWLDAGGGAQPLSGLSENDLMVLSYGQDDKGTDRKKVRKDDVLSAYAMGLFERRSIENESGAREGWELALEVLSRLDDNEKMQKSVSELLDRLPLDTAEQMDKVVLLCSELGLDKEGRRVSERYGDLTVSNTDEYGLALVCYARAHNRRKVKSVVDLLISYSLVQSRAYPATSDLDEQLRTLIREPKTCLSAIAAVDEEAASVLQFYFSGYATLRRFYETRDEAIGLPTGQKPRYKPLARRRAAAQALVAAISSAADSIYGGLYDPDRDSAIQVDGLLALLGEALPFVNGGLNSGIPAEANRGGTERTPILTTSQQVTILSAVEDLETVTPRVYAQCEECFRSTLREFQSWQRDSGSGGAAVESYVLPPSPRALLKKSVSSATGSSTFSFIGSDLMETARPRSLSGSAEGSGVWVRRSDGGGSSEREWDWRAGLADDAQGDDVLRMLRLGLANGLSLGALLV</sequence>
<dbReference type="PANTHER" id="PTHR13373:SF21">
    <property type="entry name" value="NUCLEAR PORE COMPLEX PROTEIN NUP85"/>
    <property type="match status" value="1"/>
</dbReference>
<accession>A0A2T5M0V1</accession>
<evidence type="ECO:0000256" key="5">
    <source>
        <dbReference type="ARBA" id="ARBA00022927"/>
    </source>
</evidence>
<protein>
    <recommendedName>
        <fullName evidence="9">Nuclear pore complex protein Nup85</fullName>
    </recommendedName>
</protein>
<evidence type="ECO:0000256" key="7">
    <source>
        <dbReference type="ARBA" id="ARBA00023132"/>
    </source>
</evidence>
<evidence type="ECO:0000256" key="10">
    <source>
        <dbReference type="SAM" id="MobiDB-lite"/>
    </source>
</evidence>
<feature type="compositionally biased region" description="Basic and acidic residues" evidence="10">
    <location>
        <begin position="1114"/>
        <end position="1124"/>
    </location>
</feature>
<dbReference type="RefSeq" id="XP_040753553.1">
    <property type="nucleotide sequence ID" value="XM_040899896.1"/>
</dbReference>
<keyword evidence="9" id="KW-0472">Membrane</keyword>
<keyword evidence="4 9" id="KW-0509">mRNA transport</keyword>
<evidence type="ECO:0000256" key="9">
    <source>
        <dbReference type="RuleBase" id="RU365073"/>
    </source>
</evidence>
<keyword evidence="5 9" id="KW-0653">Protein transport</keyword>
<evidence type="ECO:0000313" key="11">
    <source>
        <dbReference type="EMBL" id="PTU22161.1"/>
    </source>
</evidence>
<evidence type="ECO:0000256" key="2">
    <source>
        <dbReference type="ARBA" id="ARBA00005573"/>
    </source>
</evidence>
<dbReference type="GO" id="GO:0031965">
    <property type="term" value="C:nuclear membrane"/>
    <property type="evidence" value="ECO:0007669"/>
    <property type="project" value="UniProtKB-UniRule"/>
</dbReference>
<comment type="subunit">
    <text evidence="9">Component of the nuclear pore complex (NPC).</text>
</comment>
<evidence type="ECO:0000256" key="3">
    <source>
        <dbReference type="ARBA" id="ARBA00022448"/>
    </source>
</evidence>
<comment type="similarity">
    <text evidence="2 9">Belongs to the nucleoporin Nup85 family.</text>
</comment>
<evidence type="ECO:0000256" key="8">
    <source>
        <dbReference type="ARBA" id="ARBA00023242"/>
    </source>
</evidence>
<keyword evidence="8 9" id="KW-0539">Nucleus</keyword>
<feature type="region of interest" description="Disordered" evidence="10">
    <location>
        <begin position="1100"/>
        <end position="1124"/>
    </location>
</feature>
<feature type="region of interest" description="Disordered" evidence="10">
    <location>
        <begin position="131"/>
        <end position="161"/>
    </location>
</feature>
<dbReference type="OrthoDB" id="5422384at2759"/>